<dbReference type="InterPro" id="IPR009071">
    <property type="entry name" value="HMG_box_dom"/>
</dbReference>
<evidence type="ECO:0000313" key="6">
    <source>
        <dbReference type="Proteomes" id="UP000440578"/>
    </source>
</evidence>
<dbReference type="PANTHER" id="PTHR10270">
    <property type="entry name" value="SOX TRANSCRIPTION FACTOR"/>
    <property type="match status" value="1"/>
</dbReference>
<dbReference type="Gene3D" id="1.10.30.10">
    <property type="entry name" value="High mobility group box domain"/>
    <property type="match status" value="1"/>
</dbReference>
<dbReference type="Proteomes" id="UP000440578">
    <property type="component" value="Unassembled WGS sequence"/>
</dbReference>
<comment type="caution">
    <text evidence="5">The sequence shown here is derived from an EMBL/GenBank/DDBJ whole genome shotgun (WGS) entry which is preliminary data.</text>
</comment>
<dbReference type="InterPro" id="IPR036910">
    <property type="entry name" value="HMG_box_dom_sf"/>
</dbReference>
<feature type="domain" description="HMG box" evidence="4">
    <location>
        <begin position="1"/>
        <end position="37"/>
    </location>
</feature>
<proteinExistence type="predicted"/>
<evidence type="ECO:0000256" key="3">
    <source>
        <dbReference type="SAM" id="MobiDB-lite"/>
    </source>
</evidence>
<dbReference type="InterPro" id="IPR050140">
    <property type="entry name" value="SRY-related_HMG-box_TF-like"/>
</dbReference>
<name>A0A6A4WA33_AMPAM</name>
<dbReference type="EMBL" id="VIIS01001247">
    <property type="protein sequence ID" value="KAF0300624.1"/>
    <property type="molecule type" value="Genomic_DNA"/>
</dbReference>
<keyword evidence="2" id="KW-0539">Nucleus</keyword>
<dbReference type="OrthoDB" id="6247875at2759"/>
<feature type="compositionally biased region" description="Low complexity" evidence="3">
    <location>
        <begin position="61"/>
        <end position="73"/>
    </location>
</feature>
<dbReference type="SUPFAM" id="SSF47095">
    <property type="entry name" value="HMG-box"/>
    <property type="match status" value="1"/>
</dbReference>
<dbReference type="Pfam" id="PF00505">
    <property type="entry name" value="HMG_box"/>
    <property type="match status" value="1"/>
</dbReference>
<keyword evidence="6" id="KW-1185">Reference proteome</keyword>
<gene>
    <name evidence="5" type="primary">Sox15_1</name>
    <name evidence="5" type="ORF">FJT64_026871</name>
</gene>
<feature type="DNA-binding region" description="HMG box" evidence="2">
    <location>
        <begin position="1"/>
        <end position="37"/>
    </location>
</feature>
<dbReference type="GO" id="GO:0030154">
    <property type="term" value="P:cell differentiation"/>
    <property type="evidence" value="ECO:0007669"/>
    <property type="project" value="TreeGrafter"/>
</dbReference>
<dbReference type="GO" id="GO:0001228">
    <property type="term" value="F:DNA-binding transcription activator activity, RNA polymerase II-specific"/>
    <property type="evidence" value="ECO:0007669"/>
    <property type="project" value="TreeGrafter"/>
</dbReference>
<evidence type="ECO:0000256" key="1">
    <source>
        <dbReference type="ARBA" id="ARBA00023125"/>
    </source>
</evidence>
<dbReference type="AlphaFoldDB" id="A0A6A4WA33"/>
<feature type="compositionally biased region" description="Basic residues" evidence="3">
    <location>
        <begin position="27"/>
        <end position="47"/>
    </location>
</feature>
<feature type="compositionally biased region" description="Gly residues" evidence="3">
    <location>
        <begin position="51"/>
        <end position="60"/>
    </location>
</feature>
<accession>A0A6A4WA33</accession>
<reference evidence="5 6" key="1">
    <citation type="submission" date="2019-07" db="EMBL/GenBank/DDBJ databases">
        <title>Draft genome assembly of a fouling barnacle, Amphibalanus amphitrite (Darwin, 1854): The first reference genome for Thecostraca.</title>
        <authorList>
            <person name="Kim W."/>
        </authorList>
    </citation>
    <scope>NUCLEOTIDE SEQUENCE [LARGE SCALE GENOMIC DNA]</scope>
    <source>
        <strain evidence="5">SNU_AA5</strain>
        <tissue evidence="5">Soma without cirri and trophi</tissue>
    </source>
</reference>
<evidence type="ECO:0000256" key="2">
    <source>
        <dbReference type="PROSITE-ProRule" id="PRU00267"/>
    </source>
</evidence>
<dbReference type="GO" id="GO:0005634">
    <property type="term" value="C:nucleus"/>
    <property type="evidence" value="ECO:0007669"/>
    <property type="project" value="UniProtKB-UniRule"/>
</dbReference>
<evidence type="ECO:0000313" key="5">
    <source>
        <dbReference type="EMBL" id="KAF0300624.1"/>
    </source>
</evidence>
<protein>
    <submittedName>
        <fullName evidence="5">Putative transcription factor SOX-15</fullName>
    </submittedName>
</protein>
<organism evidence="5 6">
    <name type="scientific">Amphibalanus amphitrite</name>
    <name type="common">Striped barnacle</name>
    <name type="synonym">Balanus amphitrite</name>
    <dbReference type="NCBI Taxonomy" id="1232801"/>
    <lineage>
        <taxon>Eukaryota</taxon>
        <taxon>Metazoa</taxon>
        <taxon>Ecdysozoa</taxon>
        <taxon>Arthropoda</taxon>
        <taxon>Crustacea</taxon>
        <taxon>Multicrustacea</taxon>
        <taxon>Cirripedia</taxon>
        <taxon>Thoracica</taxon>
        <taxon>Thoracicalcarea</taxon>
        <taxon>Balanomorpha</taxon>
        <taxon>Balanoidea</taxon>
        <taxon>Balanidae</taxon>
        <taxon>Amphibalaninae</taxon>
        <taxon>Amphibalanus</taxon>
    </lineage>
</organism>
<keyword evidence="1 2" id="KW-0238">DNA-binding</keyword>
<feature type="region of interest" description="Disordered" evidence="3">
    <location>
        <begin position="27"/>
        <end position="185"/>
    </location>
</feature>
<sequence length="382" mass="39720">MCSGKKWRGLTPHDRRPFVEEAERLRVQHMQKHPNYKYRPRRRKQAKAKGGSAGGSGGSAGTAPSRSAGAGAARSDRSDTEPASADPPPSAFSVKQEDELACGPGRYGREPAYGFTGLSTPDTSPRGSPEEPYQTAGYGPAAPFGGEPAPAAVGLPTPEMSPLEGDKAGAGTPGDDNPVSQLMSVFGPGRSGYLKNVAQPYGGRLGLTARATPPEPCTPPPLVSPQYDYYGRSADSPAAAAAAAAAAYQQQAAERAYEDYMMEQKHQAASQMGYHGGPLSAPPAAGYPAMSGGQQMPACGVPVPQDDLDVDRNEFDRYLKGMPGMELHQLYQQRADRLGPAGQEAPQCALAAAYGAQPAPPRTTVGAQVRVRAGADEGGGGP</sequence>
<dbReference type="PROSITE" id="PS50118">
    <property type="entry name" value="HMG_BOX_2"/>
    <property type="match status" value="1"/>
</dbReference>
<dbReference type="PANTHER" id="PTHR10270:SF317">
    <property type="entry name" value="TRANSCRIPTION FACTOR SOX-15-RELATED"/>
    <property type="match status" value="1"/>
</dbReference>
<feature type="compositionally biased region" description="Low complexity" evidence="3">
    <location>
        <begin position="136"/>
        <end position="152"/>
    </location>
</feature>
<dbReference type="GO" id="GO:0000978">
    <property type="term" value="F:RNA polymerase II cis-regulatory region sequence-specific DNA binding"/>
    <property type="evidence" value="ECO:0007669"/>
    <property type="project" value="TreeGrafter"/>
</dbReference>
<feature type="compositionally biased region" description="Polar residues" evidence="3">
    <location>
        <begin position="117"/>
        <end position="126"/>
    </location>
</feature>
<evidence type="ECO:0000259" key="4">
    <source>
        <dbReference type="PROSITE" id="PS50118"/>
    </source>
</evidence>